<dbReference type="PANTHER" id="PTHR48090:SF7">
    <property type="entry name" value="RFBJ PROTEIN"/>
    <property type="match status" value="1"/>
</dbReference>
<evidence type="ECO:0000313" key="2">
    <source>
        <dbReference type="EMBL" id="MCS0496445.1"/>
    </source>
</evidence>
<sequence length="252" mass="26299">MSAPRDLSMVTVIIPCLDEEEAIGAVVRDVLAVGVGEVIVVDNGSRDRTAERAAEAGARVVSEPQRGYGRACAAGLAGVGPGCGIVCFLDGDGSDVPAFIPAIVAPVAAGEADFVMGSRILGRREPGSMTPQQIVAGRIAGVLLRLAYGVRFTDMSPLRAMQRERLAALGMSETTYGWNLEMQMRAAGAGLRCREIAVDHRCRRGGVSKVSGNLRAGLAAAFKITSTFLRLARSQRTFGAAPAGPASTLRNS</sequence>
<dbReference type="SUPFAM" id="SSF53448">
    <property type="entry name" value="Nucleotide-diphospho-sugar transferases"/>
    <property type="match status" value="1"/>
</dbReference>
<accession>A0A9X2T2Q7</accession>
<dbReference type="PANTHER" id="PTHR48090">
    <property type="entry name" value="UNDECAPRENYL-PHOSPHATE 4-DEOXY-4-FORMAMIDO-L-ARABINOSE TRANSFERASE-RELATED"/>
    <property type="match status" value="1"/>
</dbReference>
<evidence type="ECO:0000259" key="1">
    <source>
        <dbReference type="Pfam" id="PF00535"/>
    </source>
</evidence>
<dbReference type="EMBL" id="JANTHZ010000007">
    <property type="protein sequence ID" value="MCS0496445.1"/>
    <property type="molecule type" value="Genomic_DNA"/>
</dbReference>
<proteinExistence type="predicted"/>
<keyword evidence="3" id="KW-1185">Reference proteome</keyword>
<organism evidence="2 3">
    <name type="scientific">Ancylobacter mangrovi</name>
    <dbReference type="NCBI Taxonomy" id="2972472"/>
    <lineage>
        <taxon>Bacteria</taxon>
        <taxon>Pseudomonadati</taxon>
        <taxon>Pseudomonadota</taxon>
        <taxon>Alphaproteobacteria</taxon>
        <taxon>Hyphomicrobiales</taxon>
        <taxon>Xanthobacteraceae</taxon>
        <taxon>Ancylobacter</taxon>
    </lineage>
</organism>
<name>A0A9X2T2Q7_9HYPH</name>
<dbReference type="Pfam" id="PF00535">
    <property type="entry name" value="Glycos_transf_2"/>
    <property type="match status" value="1"/>
</dbReference>
<dbReference type="InterPro" id="IPR001173">
    <property type="entry name" value="Glyco_trans_2-like"/>
</dbReference>
<protein>
    <submittedName>
        <fullName evidence="2">Glycosyltransferase family 2 protein</fullName>
    </submittedName>
</protein>
<dbReference type="InterPro" id="IPR029044">
    <property type="entry name" value="Nucleotide-diphossugar_trans"/>
</dbReference>
<dbReference type="AlphaFoldDB" id="A0A9X2T2Q7"/>
<evidence type="ECO:0000313" key="3">
    <source>
        <dbReference type="Proteomes" id="UP001151088"/>
    </source>
</evidence>
<dbReference type="InterPro" id="IPR050256">
    <property type="entry name" value="Glycosyltransferase_2"/>
</dbReference>
<reference evidence="2" key="1">
    <citation type="submission" date="2022-08" db="EMBL/GenBank/DDBJ databases">
        <authorList>
            <person name="Li F."/>
        </authorList>
    </citation>
    <scope>NUCLEOTIDE SEQUENCE</scope>
    <source>
        <strain evidence="2">MQZ15Z-1</strain>
    </source>
</reference>
<feature type="domain" description="Glycosyltransferase 2-like" evidence="1">
    <location>
        <begin position="11"/>
        <end position="134"/>
    </location>
</feature>
<gene>
    <name evidence="2" type="ORF">NVS89_15190</name>
</gene>
<comment type="caution">
    <text evidence="2">The sequence shown here is derived from an EMBL/GenBank/DDBJ whole genome shotgun (WGS) entry which is preliminary data.</text>
</comment>
<dbReference type="CDD" id="cd04179">
    <property type="entry name" value="DPM_DPG-synthase_like"/>
    <property type="match status" value="1"/>
</dbReference>
<dbReference type="RefSeq" id="WP_258733611.1">
    <property type="nucleotide sequence ID" value="NZ_JANTHZ010000007.1"/>
</dbReference>
<dbReference type="Gene3D" id="3.90.550.10">
    <property type="entry name" value="Spore Coat Polysaccharide Biosynthesis Protein SpsA, Chain A"/>
    <property type="match status" value="1"/>
</dbReference>
<dbReference type="Proteomes" id="UP001151088">
    <property type="component" value="Unassembled WGS sequence"/>
</dbReference>